<dbReference type="Proteomes" id="UP001597045">
    <property type="component" value="Unassembled WGS sequence"/>
</dbReference>
<accession>A0ABW3MDV7</accession>
<protein>
    <submittedName>
        <fullName evidence="1">DUF6086 family protein</fullName>
    </submittedName>
</protein>
<organism evidence="1 2">
    <name type="scientific">Kibdelosporangium lantanae</name>
    <dbReference type="NCBI Taxonomy" id="1497396"/>
    <lineage>
        <taxon>Bacteria</taxon>
        <taxon>Bacillati</taxon>
        <taxon>Actinomycetota</taxon>
        <taxon>Actinomycetes</taxon>
        <taxon>Pseudonocardiales</taxon>
        <taxon>Pseudonocardiaceae</taxon>
        <taxon>Kibdelosporangium</taxon>
    </lineage>
</organism>
<evidence type="ECO:0000313" key="2">
    <source>
        <dbReference type="Proteomes" id="UP001597045"/>
    </source>
</evidence>
<dbReference type="PANTHER" id="PTHR31308">
    <property type="match status" value="1"/>
</dbReference>
<dbReference type="EMBL" id="JBHTIS010001848">
    <property type="protein sequence ID" value="MFD1048886.1"/>
    <property type="molecule type" value="Genomic_DNA"/>
</dbReference>
<dbReference type="Gene3D" id="3.20.20.80">
    <property type="entry name" value="Glycosidases"/>
    <property type="match status" value="1"/>
</dbReference>
<keyword evidence="2" id="KW-1185">Reference proteome</keyword>
<gene>
    <name evidence="1" type="ORF">ACFQ1S_26790</name>
</gene>
<dbReference type="InterPro" id="IPR045732">
    <property type="entry name" value="DUF6086"/>
</dbReference>
<dbReference type="InterPro" id="IPR017853">
    <property type="entry name" value="GH"/>
</dbReference>
<comment type="caution">
    <text evidence="1">The sequence shown here is derived from an EMBL/GenBank/DDBJ whole genome shotgun (WGS) entry which is preliminary data.</text>
</comment>
<dbReference type="InterPro" id="IPR052066">
    <property type="entry name" value="Glycosphingolipid_Hydrolases"/>
</dbReference>
<feature type="non-terminal residue" evidence="1">
    <location>
        <position position="290"/>
    </location>
</feature>
<name>A0ABW3MDV7_9PSEU</name>
<dbReference type="SUPFAM" id="SSF51445">
    <property type="entry name" value="(Trans)glycosidases"/>
    <property type="match status" value="1"/>
</dbReference>
<proteinExistence type="predicted"/>
<sequence length="290" mass="32545">MSQYFEVGEETLWNPSNGPGILFARTARAMESIAGVPCGIGVGRWGPGDPDCHSIDLPVFTAFTDQGIRVYLDFHQDLYSRYLFNKDSWYTGDGAPAWLVQAGNYPKESCGLCFHWGQNMKSNKAVIDATYDFWHNRQVGDLRFQDAFLAQAAETMRYLRTSLSPDAFTMLLGVDPLNEPYAGHYDTGQTSLAWERDLLWPFYQRFRRAMDDSGWTTKAAFVEPLVFWNNNVSFFAEPGGLTEVPALGDRYVFNSHFYDGAAQSGILKPGKAVDGEYARDFAGIRDRAAA</sequence>
<reference evidence="2" key="1">
    <citation type="journal article" date="2019" name="Int. J. Syst. Evol. Microbiol.">
        <title>The Global Catalogue of Microorganisms (GCM) 10K type strain sequencing project: providing services to taxonomists for standard genome sequencing and annotation.</title>
        <authorList>
            <consortium name="The Broad Institute Genomics Platform"/>
            <consortium name="The Broad Institute Genome Sequencing Center for Infectious Disease"/>
            <person name="Wu L."/>
            <person name="Ma J."/>
        </authorList>
    </citation>
    <scope>NUCLEOTIDE SEQUENCE [LARGE SCALE GENOMIC DNA]</scope>
    <source>
        <strain evidence="2">JCM 31486</strain>
    </source>
</reference>
<dbReference type="PANTHER" id="PTHR31308:SF5">
    <property type="entry name" value="ERGOSTERYL-BETA-GLUCOSIDASE"/>
    <property type="match status" value="1"/>
</dbReference>
<evidence type="ECO:0000313" key="1">
    <source>
        <dbReference type="EMBL" id="MFD1048886.1"/>
    </source>
</evidence>
<dbReference type="Pfam" id="PF19564">
    <property type="entry name" value="DUF6086"/>
    <property type="match status" value="1"/>
</dbReference>